<keyword evidence="3" id="KW-1185">Reference proteome</keyword>
<dbReference type="SUPFAM" id="SSF56935">
    <property type="entry name" value="Porins"/>
    <property type="match status" value="1"/>
</dbReference>
<feature type="chain" id="PRO_5026670404" description="Outer membrane beta-barrel protein" evidence="1">
    <location>
        <begin position="48"/>
        <end position="422"/>
    </location>
</feature>
<evidence type="ECO:0000313" key="3">
    <source>
        <dbReference type="Proteomes" id="UP000479335"/>
    </source>
</evidence>
<dbReference type="RefSeq" id="WP_161009753.1">
    <property type="nucleotide sequence ID" value="NZ_WWCN01000025.1"/>
</dbReference>
<protein>
    <recommendedName>
        <fullName evidence="4">Outer membrane beta-barrel protein</fullName>
    </recommendedName>
</protein>
<sequence length="422" mass="45665">MLNSLGTPVLGAVNAATYQRILPAGPVAKVLGLAVALSLASAGSAQAGSYDAIQYFASVGFNHDSNLFRLPDDSPGYGGVRDDTSRSVTAGVAFDQTYGRQQITAQAQASRVNFSHFSVLDYNGTDGRANLNWHLGNHLDGTAGATYAETLAPYTDVSTNDRNLRLEQREYATVNWNFHPSWRARAGWTHSRFHYDLLSQAYNNHTDDNGEAGVDYLVSSGSSIGLQVGKLKRNYDVLRSVNGQQVDADSDQTDLKLKVVWRATQVTTVQFLGGHARRSYSSLNERDSSGFNARLIGSTMIDGKISLNANIWREFSGVESTVFSYAQNTGASLTAGWDLSAKLRATADAKYLQRRFEGLLASRVAEGLRDTTNTYTAGLTYTPLPLISLNASLFREGRTGIALLGSGSYHANGASVTVNLQY</sequence>
<evidence type="ECO:0000313" key="2">
    <source>
        <dbReference type="EMBL" id="MYM26315.1"/>
    </source>
</evidence>
<evidence type="ECO:0008006" key="4">
    <source>
        <dbReference type="Google" id="ProtNLM"/>
    </source>
</evidence>
<gene>
    <name evidence="2" type="ORF">GTP46_27160</name>
</gene>
<dbReference type="NCBIfam" id="TIGR03014">
    <property type="entry name" value="EpsL"/>
    <property type="match status" value="1"/>
</dbReference>
<dbReference type="InterPro" id="IPR017465">
    <property type="entry name" value="EpsL_proteobac"/>
</dbReference>
<dbReference type="AlphaFoldDB" id="A0A6L8KGS8"/>
<organism evidence="2 3">
    <name type="scientific">Duganella flavida</name>
    <dbReference type="NCBI Taxonomy" id="2692175"/>
    <lineage>
        <taxon>Bacteria</taxon>
        <taxon>Pseudomonadati</taxon>
        <taxon>Pseudomonadota</taxon>
        <taxon>Betaproteobacteria</taxon>
        <taxon>Burkholderiales</taxon>
        <taxon>Oxalobacteraceae</taxon>
        <taxon>Telluria group</taxon>
        <taxon>Duganella</taxon>
    </lineage>
</organism>
<evidence type="ECO:0000256" key="1">
    <source>
        <dbReference type="SAM" id="SignalP"/>
    </source>
</evidence>
<dbReference type="Proteomes" id="UP000479335">
    <property type="component" value="Unassembled WGS sequence"/>
</dbReference>
<reference evidence="2 3" key="1">
    <citation type="submission" date="2019-12" db="EMBL/GenBank/DDBJ databases">
        <title>Novel species isolated from a subtropical stream in China.</title>
        <authorList>
            <person name="Lu H."/>
        </authorList>
    </citation>
    <scope>NUCLEOTIDE SEQUENCE [LARGE SCALE GENOMIC DNA]</scope>
    <source>
        <strain evidence="2 3">FT135W</strain>
    </source>
</reference>
<name>A0A6L8KGS8_9BURK</name>
<accession>A0A6L8KGS8</accession>
<proteinExistence type="predicted"/>
<comment type="caution">
    <text evidence="2">The sequence shown here is derived from an EMBL/GenBank/DDBJ whole genome shotgun (WGS) entry which is preliminary data.</text>
</comment>
<dbReference type="EMBL" id="WWCN01000025">
    <property type="protein sequence ID" value="MYM26315.1"/>
    <property type="molecule type" value="Genomic_DNA"/>
</dbReference>
<feature type="signal peptide" evidence="1">
    <location>
        <begin position="1"/>
        <end position="47"/>
    </location>
</feature>
<keyword evidence="1" id="KW-0732">Signal</keyword>